<dbReference type="Proteomes" id="UP000289886">
    <property type="component" value="Unassembled WGS sequence"/>
</dbReference>
<name>A0A444USW5_ACIRT</name>
<evidence type="ECO:0000256" key="3">
    <source>
        <dbReference type="ARBA" id="ARBA00022833"/>
    </source>
</evidence>
<dbReference type="PROSITE" id="PS51030">
    <property type="entry name" value="NUCLEAR_REC_DBD_2"/>
    <property type="match status" value="1"/>
</dbReference>
<evidence type="ECO:0000256" key="2">
    <source>
        <dbReference type="ARBA" id="ARBA00022771"/>
    </source>
</evidence>
<comment type="caution">
    <text evidence="10">The sequence shown here is derived from an EMBL/GenBank/DDBJ whole genome shotgun (WGS) entry which is preliminary data.</text>
</comment>
<dbReference type="EMBL" id="SCEB01009466">
    <property type="protein sequence ID" value="RXM91265.1"/>
    <property type="molecule type" value="Genomic_DNA"/>
</dbReference>
<proteinExistence type="predicted"/>
<dbReference type="AlphaFoldDB" id="A0A444USW5"/>
<keyword evidence="11" id="KW-1185">Reference proteome</keyword>
<dbReference type="GO" id="GO:0003700">
    <property type="term" value="F:DNA-binding transcription factor activity"/>
    <property type="evidence" value="ECO:0007669"/>
    <property type="project" value="InterPro"/>
</dbReference>
<evidence type="ECO:0000313" key="10">
    <source>
        <dbReference type="EMBL" id="RXM91265.1"/>
    </source>
</evidence>
<dbReference type="InterPro" id="IPR050200">
    <property type="entry name" value="Nuclear_hormone_rcpt_NR3"/>
</dbReference>
<evidence type="ECO:0000256" key="5">
    <source>
        <dbReference type="ARBA" id="ARBA00023125"/>
    </source>
</evidence>
<evidence type="ECO:0000256" key="4">
    <source>
        <dbReference type="ARBA" id="ARBA00023015"/>
    </source>
</evidence>
<keyword evidence="2" id="KW-0863">Zinc-finger</keyword>
<evidence type="ECO:0000256" key="1">
    <source>
        <dbReference type="ARBA" id="ARBA00022723"/>
    </source>
</evidence>
<evidence type="ECO:0000313" key="11">
    <source>
        <dbReference type="Proteomes" id="UP000289886"/>
    </source>
</evidence>
<keyword evidence="7 10" id="KW-0675">Receptor</keyword>
<sequence length="191" mass="21099">MREWEESELSMAANSYIAVPDGYCVSEPLQYYDVLSDHLSYPLQEADHQLSPFSQYSGMQFSPMLQGAPSSQSCYAPYPYCLQYPEGQYQLGGGVPVLPGMAGIPALKRPRLGLRGQEELCVVCGDKASGYHYNALTCEGCKGLLTEVQCKSKRLRKNAKQGLDFLCSIKLEDEGTESKQVSSTARQPAQY</sequence>
<organism evidence="10 11">
    <name type="scientific">Acipenser ruthenus</name>
    <name type="common">Sterlet sturgeon</name>
    <dbReference type="NCBI Taxonomy" id="7906"/>
    <lineage>
        <taxon>Eukaryota</taxon>
        <taxon>Metazoa</taxon>
        <taxon>Chordata</taxon>
        <taxon>Craniata</taxon>
        <taxon>Vertebrata</taxon>
        <taxon>Euteleostomi</taxon>
        <taxon>Actinopterygii</taxon>
        <taxon>Chondrostei</taxon>
        <taxon>Acipenseriformes</taxon>
        <taxon>Acipenseridae</taxon>
        <taxon>Acipenser</taxon>
    </lineage>
</organism>
<feature type="domain" description="Nuclear receptor" evidence="9">
    <location>
        <begin position="118"/>
        <end position="191"/>
    </location>
</feature>
<dbReference type="GO" id="GO:0008270">
    <property type="term" value="F:zinc ion binding"/>
    <property type="evidence" value="ECO:0007669"/>
    <property type="project" value="UniProtKB-KW"/>
</dbReference>
<accession>A0A444USW5</accession>
<protein>
    <submittedName>
        <fullName evidence="10">Bile acid receptor</fullName>
    </submittedName>
</protein>
<evidence type="ECO:0000256" key="8">
    <source>
        <dbReference type="ARBA" id="ARBA00023242"/>
    </source>
</evidence>
<dbReference type="InterPro" id="IPR013088">
    <property type="entry name" value="Znf_NHR/GATA"/>
</dbReference>
<reference evidence="10 11" key="1">
    <citation type="submission" date="2019-01" db="EMBL/GenBank/DDBJ databases">
        <title>Draft Genome and Complete Hox-Cluster Characterization of the Sterlet Sturgeon (Acipenser ruthenus).</title>
        <authorList>
            <person name="Wei Q."/>
        </authorList>
    </citation>
    <scope>NUCLEOTIDE SEQUENCE [LARGE SCALE GENOMIC DNA]</scope>
    <source>
        <strain evidence="10">WHYD16114868_AA</strain>
        <tissue evidence="10">Blood</tissue>
    </source>
</reference>
<dbReference type="InterPro" id="IPR001628">
    <property type="entry name" value="Znf_hrmn_rcpt"/>
</dbReference>
<dbReference type="SMART" id="SM00399">
    <property type="entry name" value="ZnF_C4"/>
    <property type="match status" value="1"/>
</dbReference>
<evidence type="ECO:0000259" key="9">
    <source>
        <dbReference type="PROSITE" id="PS51030"/>
    </source>
</evidence>
<gene>
    <name evidence="10" type="ORF">EOD39_21355</name>
</gene>
<dbReference type="Pfam" id="PF00105">
    <property type="entry name" value="zf-C4"/>
    <property type="match status" value="1"/>
</dbReference>
<keyword evidence="4" id="KW-0805">Transcription regulation</keyword>
<dbReference type="PRINTS" id="PR00047">
    <property type="entry name" value="STROIDFINGER"/>
</dbReference>
<dbReference type="Gene3D" id="3.30.50.10">
    <property type="entry name" value="Erythroid Transcription Factor GATA-1, subunit A"/>
    <property type="match status" value="1"/>
</dbReference>
<keyword evidence="1" id="KW-0479">Metal-binding</keyword>
<keyword evidence="8" id="KW-0539">Nucleus</keyword>
<keyword evidence="3" id="KW-0862">Zinc</keyword>
<keyword evidence="5" id="KW-0238">DNA-binding</keyword>
<evidence type="ECO:0000256" key="6">
    <source>
        <dbReference type="ARBA" id="ARBA00023163"/>
    </source>
</evidence>
<dbReference type="SUPFAM" id="SSF57716">
    <property type="entry name" value="Glucocorticoid receptor-like (DNA-binding domain)"/>
    <property type="match status" value="1"/>
</dbReference>
<dbReference type="PANTHER" id="PTHR48092">
    <property type="entry name" value="KNIRPS-RELATED PROTEIN-RELATED"/>
    <property type="match status" value="1"/>
</dbReference>
<evidence type="ECO:0000256" key="7">
    <source>
        <dbReference type="ARBA" id="ARBA00023170"/>
    </source>
</evidence>
<dbReference type="GO" id="GO:0043565">
    <property type="term" value="F:sequence-specific DNA binding"/>
    <property type="evidence" value="ECO:0007669"/>
    <property type="project" value="InterPro"/>
</dbReference>
<keyword evidence="6" id="KW-0804">Transcription</keyword>